<feature type="compositionally biased region" description="Basic and acidic residues" evidence="1">
    <location>
        <begin position="68"/>
        <end position="79"/>
    </location>
</feature>
<gene>
    <name evidence="2" type="primary">Acey_s0028.g1809</name>
    <name evidence="2" type="ORF">Y032_0028g1809</name>
</gene>
<name>A0A016USD7_9BILA</name>
<dbReference type="AlphaFoldDB" id="A0A016USD7"/>
<dbReference type="Proteomes" id="UP000024635">
    <property type="component" value="Unassembled WGS sequence"/>
</dbReference>
<sequence>MHPTSNIRYFRNGTVSLDEAAQKCLLKLAYECCVDWTEFIASTPALQKHPRIEETAFVGMYDEASREFKEEMDQEDRRNKPQKKSPIGYATVESGRVLEKYNKRLDKNDDDNGKIIITKAIVTFGEMELVLREWKTFGTWVLV</sequence>
<dbReference type="EMBL" id="JARK01001364">
    <property type="protein sequence ID" value="EYC18349.1"/>
    <property type="molecule type" value="Genomic_DNA"/>
</dbReference>
<organism evidence="2 3">
    <name type="scientific">Ancylostoma ceylanicum</name>
    <dbReference type="NCBI Taxonomy" id="53326"/>
    <lineage>
        <taxon>Eukaryota</taxon>
        <taxon>Metazoa</taxon>
        <taxon>Ecdysozoa</taxon>
        <taxon>Nematoda</taxon>
        <taxon>Chromadorea</taxon>
        <taxon>Rhabditida</taxon>
        <taxon>Rhabditina</taxon>
        <taxon>Rhabditomorpha</taxon>
        <taxon>Strongyloidea</taxon>
        <taxon>Ancylostomatidae</taxon>
        <taxon>Ancylostomatinae</taxon>
        <taxon>Ancylostoma</taxon>
    </lineage>
</organism>
<evidence type="ECO:0000256" key="1">
    <source>
        <dbReference type="SAM" id="MobiDB-lite"/>
    </source>
</evidence>
<protein>
    <submittedName>
        <fullName evidence="2">Uncharacterized protein</fullName>
    </submittedName>
</protein>
<feature type="region of interest" description="Disordered" evidence="1">
    <location>
        <begin position="68"/>
        <end position="88"/>
    </location>
</feature>
<evidence type="ECO:0000313" key="3">
    <source>
        <dbReference type="Proteomes" id="UP000024635"/>
    </source>
</evidence>
<proteinExistence type="predicted"/>
<keyword evidence="3" id="KW-1185">Reference proteome</keyword>
<evidence type="ECO:0000313" key="2">
    <source>
        <dbReference type="EMBL" id="EYC18349.1"/>
    </source>
</evidence>
<comment type="caution">
    <text evidence="2">The sequence shown here is derived from an EMBL/GenBank/DDBJ whole genome shotgun (WGS) entry which is preliminary data.</text>
</comment>
<accession>A0A016USD7</accession>
<dbReference type="OrthoDB" id="10525008at2759"/>
<reference evidence="3" key="1">
    <citation type="journal article" date="2015" name="Nat. Genet.">
        <title>The genome and transcriptome of the zoonotic hookworm Ancylostoma ceylanicum identify infection-specific gene families.</title>
        <authorList>
            <person name="Schwarz E.M."/>
            <person name="Hu Y."/>
            <person name="Antoshechkin I."/>
            <person name="Miller M.M."/>
            <person name="Sternberg P.W."/>
            <person name="Aroian R.V."/>
        </authorList>
    </citation>
    <scope>NUCLEOTIDE SEQUENCE</scope>
    <source>
        <strain evidence="3">HY135</strain>
    </source>
</reference>